<dbReference type="PIRSF" id="PIRSF016907">
    <property type="entry name" value="Kin_ATP-NAD"/>
    <property type="match status" value="1"/>
</dbReference>
<reference evidence="1 2" key="1">
    <citation type="submission" date="2014-07" db="EMBL/GenBank/DDBJ databases">
        <authorList>
            <person name="Zhang J.E."/>
            <person name="Yang H."/>
            <person name="Guo J."/>
            <person name="Deng Z."/>
            <person name="Luo H."/>
            <person name="Luo M."/>
            <person name="Zhao B."/>
        </authorList>
    </citation>
    <scope>NUCLEOTIDE SEQUENCE [LARGE SCALE GENOMIC DNA]</scope>
    <source>
        <strain evidence="1 2">1CP</strain>
    </source>
</reference>
<organism evidence="1 2">
    <name type="scientific">Rhodococcus opacus</name>
    <name type="common">Nocardia opaca</name>
    <dbReference type="NCBI Taxonomy" id="37919"/>
    <lineage>
        <taxon>Bacteria</taxon>
        <taxon>Bacillati</taxon>
        <taxon>Actinomycetota</taxon>
        <taxon>Actinomycetes</taxon>
        <taxon>Mycobacteriales</taxon>
        <taxon>Nocardiaceae</taxon>
        <taxon>Rhodococcus</taxon>
    </lineage>
</organism>
<dbReference type="Proteomes" id="UP000186108">
    <property type="component" value="Chromosome"/>
</dbReference>
<dbReference type="InterPro" id="IPR002504">
    <property type="entry name" value="NADK"/>
</dbReference>
<accession>A0A1B1K8B5</accession>
<dbReference type="InterPro" id="IPR039065">
    <property type="entry name" value="AcoX-like"/>
</dbReference>
<evidence type="ECO:0000313" key="2">
    <source>
        <dbReference type="Proteomes" id="UP000186108"/>
    </source>
</evidence>
<dbReference type="Pfam" id="PF01513">
    <property type="entry name" value="NAD_kinase"/>
    <property type="match status" value="1"/>
</dbReference>
<evidence type="ECO:0008006" key="3">
    <source>
        <dbReference type="Google" id="ProtNLM"/>
    </source>
</evidence>
<dbReference type="GO" id="GO:0051287">
    <property type="term" value="F:NAD binding"/>
    <property type="evidence" value="ECO:0007669"/>
    <property type="project" value="UniProtKB-ARBA"/>
</dbReference>
<dbReference type="SUPFAM" id="SSF111331">
    <property type="entry name" value="NAD kinase/diacylglycerol kinase-like"/>
    <property type="match status" value="1"/>
</dbReference>
<protein>
    <recommendedName>
        <fullName evidence="3">NAD+ kinase</fullName>
    </recommendedName>
</protein>
<sequence>MQEISTQDDDATLPTLGLIVNPVAGMGGAVGLKGTDGADILREAQSRGARPTSQARASLALTQLAATTASFRLLTGPAEMGERCARAAGLTPEVVYELGTGCSTAADTRATAAIMAARPVDLILFVGGDGTARDIFSSVGDRVPMVGVPAGVKMHSALFGTNPANAGRLAGLYLSRNPVARLREAEIMDLDEAAIRNDTMSARLYGYARSPFERHLVQNAKSGSRPGSEQDLEAAAHQLARGMRPDCLYILGPGTTTQRIAGALNLHSTLLGVDAVLDGKMVGTDVDESTLLRLMSGRETRIVVGVLGGQGSLFGRGNQQISPRVIREAGLDHIMVFSSIEKLIALGNAPLRVDTGDLELDERLTGYIHVQTGNDHSVIHKVAS</sequence>
<dbReference type="InterPro" id="IPR011386">
    <property type="entry name" value="Put_ATP-NAD_kin"/>
</dbReference>
<name>A0A1B1K8B5_RHOOP</name>
<dbReference type="PANTHER" id="PTHR40697:SF2">
    <property type="entry name" value="ATP-NAD KINASE-RELATED"/>
    <property type="match status" value="1"/>
</dbReference>
<dbReference type="InterPro" id="IPR016064">
    <property type="entry name" value="NAD/diacylglycerol_kinase_sf"/>
</dbReference>
<dbReference type="Pfam" id="PF20143">
    <property type="entry name" value="NAD_kinase_C"/>
    <property type="match status" value="1"/>
</dbReference>
<proteinExistence type="predicted"/>
<dbReference type="PANTHER" id="PTHR40697">
    <property type="entry name" value="ACETOIN CATABOLISM PROTEIN X"/>
    <property type="match status" value="1"/>
</dbReference>
<dbReference type="GO" id="GO:0003951">
    <property type="term" value="F:NAD+ kinase activity"/>
    <property type="evidence" value="ECO:0007669"/>
    <property type="project" value="InterPro"/>
</dbReference>
<dbReference type="GO" id="GO:0006741">
    <property type="term" value="P:NADP+ biosynthetic process"/>
    <property type="evidence" value="ECO:0007669"/>
    <property type="project" value="InterPro"/>
</dbReference>
<dbReference type="GO" id="GO:0005524">
    <property type="term" value="F:ATP binding"/>
    <property type="evidence" value="ECO:0007669"/>
    <property type="project" value="UniProtKB-ARBA"/>
</dbReference>
<dbReference type="AlphaFoldDB" id="A0A1B1K8B5"/>
<dbReference type="EMBL" id="CP009111">
    <property type="protein sequence ID" value="ANS28811.1"/>
    <property type="molecule type" value="Genomic_DNA"/>
</dbReference>
<dbReference type="RefSeq" id="WP_065491438.1">
    <property type="nucleotide sequence ID" value="NZ_CP009111.1"/>
</dbReference>
<evidence type="ECO:0000313" key="1">
    <source>
        <dbReference type="EMBL" id="ANS28811.1"/>
    </source>
</evidence>
<gene>
    <name evidence="1" type="ORF">R1CP_20655</name>
</gene>